<dbReference type="Pfam" id="PF00271">
    <property type="entry name" value="Helicase_C"/>
    <property type="match status" value="1"/>
</dbReference>
<dbReference type="Pfam" id="PF19833">
    <property type="entry name" value="RecG_dom3_C"/>
    <property type="match status" value="1"/>
</dbReference>
<dbReference type="eggNOG" id="COG1200">
    <property type="taxonomic scope" value="Bacteria"/>
</dbReference>
<evidence type="ECO:0000256" key="10">
    <source>
        <dbReference type="ARBA" id="ARBA00023204"/>
    </source>
</evidence>
<dbReference type="PANTHER" id="PTHR47964:SF1">
    <property type="entry name" value="ATP-DEPENDENT DNA HELICASE HOMOLOG RECG, CHLOROPLASTIC"/>
    <property type="match status" value="1"/>
</dbReference>
<comment type="function">
    <text evidence="15">Plays a critical role in recombination and DNA repair. Helps process Holliday junction intermediates to mature products by catalyzing branch migration. Has replication fork regression activity, unwinds stalled or blocked replication forks to make a HJ that can be resolved. Has a DNA unwinding activity characteristic of a DNA helicase with 3'-5' polarity.</text>
</comment>
<comment type="similarity">
    <text evidence="1 15">Belongs to the helicase family. RecG subfamily.</text>
</comment>
<dbReference type="Gene3D" id="2.40.50.140">
    <property type="entry name" value="Nucleic acid-binding proteins"/>
    <property type="match status" value="1"/>
</dbReference>
<dbReference type="EC" id="5.6.2.4" evidence="13 15"/>
<evidence type="ECO:0000256" key="14">
    <source>
        <dbReference type="ARBA" id="ARBA00048988"/>
    </source>
</evidence>
<dbReference type="GO" id="GO:0006310">
    <property type="term" value="P:DNA recombination"/>
    <property type="evidence" value="ECO:0007669"/>
    <property type="project" value="UniProtKB-UniRule"/>
</dbReference>
<gene>
    <name evidence="18" type="primary">recG</name>
    <name evidence="18" type="ORF">NOR51B_37</name>
</gene>
<dbReference type="SUPFAM" id="SSF50249">
    <property type="entry name" value="Nucleic acid-binding proteins"/>
    <property type="match status" value="1"/>
</dbReference>
<dbReference type="FunFam" id="3.40.50.300:FF:000391">
    <property type="entry name" value="ATP-dependent DNA helicase RecG"/>
    <property type="match status" value="1"/>
</dbReference>
<dbReference type="GO" id="GO:0006281">
    <property type="term" value="P:DNA repair"/>
    <property type="evidence" value="ECO:0007669"/>
    <property type="project" value="UniProtKB-UniRule"/>
</dbReference>
<keyword evidence="3 15" id="KW-0547">Nucleotide-binding</keyword>
<evidence type="ECO:0000256" key="15">
    <source>
        <dbReference type="RuleBase" id="RU363016"/>
    </source>
</evidence>
<evidence type="ECO:0000256" key="12">
    <source>
        <dbReference type="ARBA" id="ARBA00034617"/>
    </source>
</evidence>
<evidence type="ECO:0000256" key="8">
    <source>
        <dbReference type="ARBA" id="ARBA00023125"/>
    </source>
</evidence>
<keyword evidence="4 15" id="KW-0227">DNA damage</keyword>
<evidence type="ECO:0000256" key="6">
    <source>
        <dbReference type="ARBA" id="ARBA00022806"/>
    </source>
</evidence>
<dbReference type="SMART" id="SM00487">
    <property type="entry name" value="DEXDc"/>
    <property type="match status" value="1"/>
</dbReference>
<keyword evidence="11" id="KW-0413">Isomerase</keyword>
<evidence type="ECO:0000256" key="11">
    <source>
        <dbReference type="ARBA" id="ARBA00023235"/>
    </source>
</evidence>
<dbReference type="GO" id="GO:0043138">
    <property type="term" value="F:3'-5' DNA helicase activity"/>
    <property type="evidence" value="ECO:0007669"/>
    <property type="project" value="UniProtKB-EC"/>
</dbReference>
<reference evidence="19" key="1">
    <citation type="journal article" date="2013" name="BMC Microbiol.">
        <title>Taxonomy and evolution of bacteriochlorophyll a-containing members of the OM60/NOR5 clade of marine gammaproteobacteria: description of Luminiphilus syltensis gen. nov., sp. nov., reclassification of Haliea rubra as Pseudohaliea rubra gen. nov., comb. nov., and emendation of Chromatocurvus halotolerans.</title>
        <authorList>
            <person name="Spring S."/>
            <person name="Riedel T."/>
            <person name="Sproer C."/>
            <person name="Yan S."/>
            <person name="Harder J."/>
            <person name="Fuchs B.M."/>
        </authorList>
    </citation>
    <scope>NUCLEOTIDE SEQUENCE [LARGE SCALE GENOMIC DNA]</scope>
    <source>
        <strain evidence="19">NOR51-B</strain>
    </source>
</reference>
<dbReference type="GO" id="GO:0003677">
    <property type="term" value="F:DNA binding"/>
    <property type="evidence" value="ECO:0007669"/>
    <property type="project" value="UniProtKB-KW"/>
</dbReference>
<dbReference type="HOGENOM" id="CLU_005122_7_1_6"/>
<dbReference type="SMART" id="SM00490">
    <property type="entry name" value="HELICc"/>
    <property type="match status" value="1"/>
</dbReference>
<dbReference type="NCBIfam" id="NF008163">
    <property type="entry name" value="PRK10917.1-1"/>
    <property type="match status" value="1"/>
</dbReference>
<dbReference type="STRING" id="565045.NOR51B_37"/>
<evidence type="ECO:0000259" key="16">
    <source>
        <dbReference type="PROSITE" id="PS51192"/>
    </source>
</evidence>
<feature type="domain" description="Helicase ATP-binding" evidence="16">
    <location>
        <begin position="306"/>
        <end position="470"/>
    </location>
</feature>
<dbReference type="Gene3D" id="3.40.50.300">
    <property type="entry name" value="P-loop containing nucleotide triphosphate hydrolases"/>
    <property type="match status" value="2"/>
</dbReference>
<dbReference type="PROSITE" id="PS51194">
    <property type="entry name" value="HELICASE_CTER"/>
    <property type="match status" value="1"/>
</dbReference>
<dbReference type="CDD" id="cd04488">
    <property type="entry name" value="RecG_wedge_OBF"/>
    <property type="match status" value="1"/>
</dbReference>
<dbReference type="InterPro" id="IPR045562">
    <property type="entry name" value="RecG_dom3_C"/>
</dbReference>
<evidence type="ECO:0000256" key="2">
    <source>
        <dbReference type="ARBA" id="ARBA00017846"/>
    </source>
</evidence>
<dbReference type="InterPro" id="IPR004609">
    <property type="entry name" value="ATP-dep_DNA_helicase_RecG"/>
</dbReference>
<keyword evidence="10 15" id="KW-0234">DNA repair</keyword>
<dbReference type="AlphaFoldDB" id="B8KUA9"/>
<dbReference type="InterPro" id="IPR033454">
    <property type="entry name" value="RecG_wedge"/>
</dbReference>
<dbReference type="InterPro" id="IPR047112">
    <property type="entry name" value="RecG/Mfd"/>
</dbReference>
<dbReference type="InterPro" id="IPR014001">
    <property type="entry name" value="Helicase_ATP-bd"/>
</dbReference>
<dbReference type="SUPFAM" id="SSF52540">
    <property type="entry name" value="P-loop containing nucleoside triphosphate hydrolases"/>
    <property type="match status" value="2"/>
</dbReference>
<dbReference type="GO" id="GO:0005524">
    <property type="term" value="F:ATP binding"/>
    <property type="evidence" value="ECO:0007669"/>
    <property type="project" value="UniProtKB-KW"/>
</dbReference>
<evidence type="ECO:0000256" key="9">
    <source>
        <dbReference type="ARBA" id="ARBA00023172"/>
    </source>
</evidence>
<evidence type="ECO:0000256" key="4">
    <source>
        <dbReference type="ARBA" id="ARBA00022763"/>
    </source>
</evidence>
<keyword evidence="6 15" id="KW-0347">Helicase</keyword>
<sequence>MAWPINVSGAVIIPDYYDDVLTMTPADEQGSSLNSSITRLRGVGPKLAEKLADLGIRAIEDLLFYFPIRYEDRTRVTPIAALRDGVNAVVVAEVTLASIVPGRRRALVAKVADGSGVMSLRLFHFRNAQLKQFSPGAPIMLYGQPRRGSGAVEMVHPEYRIGSETPELESHLTPVYPTIEGLGQALWRRLCGQALTVLDKEPPPDLLSPYYSGSFGWVEALRFLHHPPPDARLESIIECDHPAQLRLALEELVAHQLSMRQLREKEREQPAPPLRGSGALRRQLLASLPFQPTAAQERVSSEILDDLSRPTPMLRLVQGDVGSGKTLVAAIAALEAIDAGFQVALMAPTELLAEQHLQNFKTWFSPLGIEVGWLTGRVKGKQRQAILAAVTAGDSKILVGTHALFQDDVSFARLGLVIVDEQHRFGVHQRLSLTEKGGNSGHPHQLVLTATPIPRTLSMVAYADLDCSIIDELPPGRTPVQTTLLDNSRRAAVIERVGVACGEGRQAYWVCTVIDESDTLTVQAAEATAGHLTGALPDTVRVGLIHGRLPGSEKESVMAAFKRGDIDLLVATTVIEVGVDVANASLMIIENPERLGLAQLHQLRGRVGRGADKSHCLLLYQTPLSQTARARLNVMRDSNDGFFIAEQDLRLRGPGELLGTRQTGLAQFRVAKLPEHEALLDQVQVISDRIAAESPETARALLDRWMAGRDSYGRV</sequence>
<dbReference type="InterPro" id="IPR011545">
    <property type="entry name" value="DEAD/DEAH_box_helicase_dom"/>
</dbReference>
<name>B8KUA9_9GAMM</name>
<evidence type="ECO:0000256" key="5">
    <source>
        <dbReference type="ARBA" id="ARBA00022801"/>
    </source>
</evidence>
<dbReference type="Pfam" id="PF17191">
    <property type="entry name" value="RecG_wedge"/>
    <property type="match status" value="1"/>
</dbReference>
<dbReference type="RefSeq" id="WP_009018848.1">
    <property type="nucleotide sequence ID" value="NZ_DS999411.1"/>
</dbReference>
<dbReference type="Pfam" id="PF00270">
    <property type="entry name" value="DEAD"/>
    <property type="match status" value="1"/>
</dbReference>
<dbReference type="InterPro" id="IPR027417">
    <property type="entry name" value="P-loop_NTPase"/>
</dbReference>
<evidence type="ECO:0000259" key="17">
    <source>
        <dbReference type="PROSITE" id="PS51194"/>
    </source>
</evidence>
<dbReference type="NCBIfam" id="TIGR00643">
    <property type="entry name" value="recG"/>
    <property type="match status" value="1"/>
</dbReference>
<keyword evidence="19" id="KW-1185">Reference proteome</keyword>
<feature type="domain" description="Helicase C-terminal" evidence="17">
    <location>
        <begin position="503"/>
        <end position="650"/>
    </location>
</feature>
<evidence type="ECO:0000313" key="19">
    <source>
        <dbReference type="Proteomes" id="UP000004699"/>
    </source>
</evidence>
<keyword evidence="7 15" id="KW-0067">ATP-binding</keyword>
<dbReference type="PANTHER" id="PTHR47964">
    <property type="entry name" value="ATP-DEPENDENT DNA HELICASE HOMOLOG RECG, CHLOROPLASTIC"/>
    <property type="match status" value="1"/>
</dbReference>
<keyword evidence="8" id="KW-0238">DNA-binding</keyword>
<proteinExistence type="inferred from homology"/>
<protein>
    <recommendedName>
        <fullName evidence="2 15">ATP-dependent DNA helicase RecG</fullName>
        <ecNumber evidence="13 15">5.6.2.4</ecNumber>
    </recommendedName>
</protein>
<organism evidence="18 19">
    <name type="scientific">Luminiphilus syltensis NOR5-1B</name>
    <dbReference type="NCBI Taxonomy" id="565045"/>
    <lineage>
        <taxon>Bacteria</taxon>
        <taxon>Pseudomonadati</taxon>
        <taxon>Pseudomonadota</taxon>
        <taxon>Gammaproteobacteria</taxon>
        <taxon>Cellvibrionales</taxon>
        <taxon>Halieaceae</taxon>
        <taxon>Luminiphilus</taxon>
    </lineage>
</organism>
<dbReference type="GO" id="GO:0016887">
    <property type="term" value="F:ATP hydrolysis activity"/>
    <property type="evidence" value="ECO:0007669"/>
    <property type="project" value="RHEA"/>
</dbReference>
<dbReference type="EMBL" id="DS999411">
    <property type="protein sequence ID" value="EED34100.1"/>
    <property type="molecule type" value="Genomic_DNA"/>
</dbReference>
<comment type="catalytic activity">
    <reaction evidence="12 15">
        <text>Couples ATP hydrolysis with the unwinding of duplex DNA by translocating in the 3'-5' direction.</text>
        <dbReference type="EC" id="5.6.2.4"/>
    </reaction>
</comment>
<evidence type="ECO:0000256" key="13">
    <source>
        <dbReference type="ARBA" id="ARBA00034808"/>
    </source>
</evidence>
<keyword evidence="9 15" id="KW-0233">DNA recombination</keyword>
<dbReference type="InterPro" id="IPR012340">
    <property type="entry name" value="NA-bd_OB-fold"/>
</dbReference>
<evidence type="ECO:0000256" key="1">
    <source>
        <dbReference type="ARBA" id="ARBA00007504"/>
    </source>
</evidence>
<dbReference type="Proteomes" id="UP000004699">
    <property type="component" value="Unassembled WGS sequence"/>
</dbReference>
<dbReference type="PROSITE" id="PS51192">
    <property type="entry name" value="HELICASE_ATP_BIND_1"/>
    <property type="match status" value="1"/>
</dbReference>
<dbReference type="InterPro" id="IPR001650">
    <property type="entry name" value="Helicase_C-like"/>
</dbReference>
<evidence type="ECO:0000313" key="18">
    <source>
        <dbReference type="EMBL" id="EED34100.1"/>
    </source>
</evidence>
<keyword evidence="5 15" id="KW-0378">Hydrolase</keyword>
<evidence type="ECO:0000256" key="7">
    <source>
        <dbReference type="ARBA" id="ARBA00022840"/>
    </source>
</evidence>
<evidence type="ECO:0000256" key="3">
    <source>
        <dbReference type="ARBA" id="ARBA00022741"/>
    </source>
</evidence>
<dbReference type="NCBIfam" id="NF008168">
    <property type="entry name" value="PRK10917.2-2"/>
    <property type="match status" value="1"/>
</dbReference>
<dbReference type="CDD" id="cd17992">
    <property type="entry name" value="DEXHc_RecG"/>
    <property type="match status" value="1"/>
</dbReference>
<accession>B8KUA9</accession>
<comment type="catalytic activity">
    <reaction evidence="14 15">
        <text>ATP + H2O = ADP + phosphate + H(+)</text>
        <dbReference type="Rhea" id="RHEA:13065"/>
        <dbReference type="ChEBI" id="CHEBI:15377"/>
        <dbReference type="ChEBI" id="CHEBI:15378"/>
        <dbReference type="ChEBI" id="CHEBI:30616"/>
        <dbReference type="ChEBI" id="CHEBI:43474"/>
        <dbReference type="ChEBI" id="CHEBI:456216"/>
        <dbReference type="EC" id="5.6.2.4"/>
    </reaction>
</comment>